<protein>
    <recommendedName>
        <fullName evidence="2">F-box domain-containing protein</fullName>
    </recommendedName>
</protein>
<evidence type="ECO:0000256" key="1">
    <source>
        <dbReference type="SAM" id="MobiDB-lite"/>
    </source>
</evidence>
<evidence type="ECO:0000313" key="4">
    <source>
        <dbReference type="Proteomes" id="UP001338125"/>
    </source>
</evidence>
<dbReference type="CDD" id="cd09917">
    <property type="entry name" value="F-box_SF"/>
    <property type="match status" value="1"/>
</dbReference>
<evidence type="ECO:0000259" key="2">
    <source>
        <dbReference type="PROSITE" id="PS50181"/>
    </source>
</evidence>
<keyword evidence="4" id="KW-1185">Reference proteome</keyword>
<sequence length="519" mass="58927">MSSLHSSEEVDHLTTLPNEILHNIFQWAAPGDLATLPQVCRALYGFIRGNHKLYRDIYLNILDEPPNGEALDWEAELRDLAKLQTICRREEVAKKENELDFVYGVVNRLLKNASPTGYAIEYSDTQYASKNADILDGFFREETNRVAFLQKSSLFERVYKSQDRCLLPGKLAMEVRQQSAKLHCLRGQPILNVGRLRSTSTYPYACSKVYDLRNYTTLTKWGPFMDDESGRVDWEKVEAILVVLGNNVMSKRLSRVFNDIWESPFTGSWPKSFISSPASDISSLDAIDPYGITGTWYRVVCFLDYNDFFSFNYPPSEAMRAQAFRPPSTIVAPGPEYHQDYPVVHFKGCSRPLDDAWDDNASSAIRGVVGMTKEGEVRWTTYSIFHGQERWKSEGVQIGGMRSARGVVGNWFDRDYDPHGPVGPTAFWKASDDENARDLHAPIHALIPSEFLLWGTLIEMAELADSDPEGDMDFTIQEEDDDDVEENESGSELIDSELPDLLIDAQLEIIEVTHEREQA</sequence>
<dbReference type="SUPFAM" id="SSF81383">
    <property type="entry name" value="F-box domain"/>
    <property type="match status" value="1"/>
</dbReference>
<comment type="caution">
    <text evidence="3">The sequence shown here is derived from an EMBL/GenBank/DDBJ whole genome shotgun (WGS) entry which is preliminary data.</text>
</comment>
<evidence type="ECO:0000313" key="3">
    <source>
        <dbReference type="EMBL" id="KAK5998638.1"/>
    </source>
</evidence>
<feature type="region of interest" description="Disordered" evidence="1">
    <location>
        <begin position="465"/>
        <end position="494"/>
    </location>
</feature>
<organism evidence="3 4">
    <name type="scientific">Cladobotryum mycophilum</name>
    <dbReference type="NCBI Taxonomy" id="491253"/>
    <lineage>
        <taxon>Eukaryota</taxon>
        <taxon>Fungi</taxon>
        <taxon>Dikarya</taxon>
        <taxon>Ascomycota</taxon>
        <taxon>Pezizomycotina</taxon>
        <taxon>Sordariomycetes</taxon>
        <taxon>Hypocreomycetidae</taxon>
        <taxon>Hypocreales</taxon>
        <taxon>Hypocreaceae</taxon>
        <taxon>Cladobotryum</taxon>
    </lineage>
</organism>
<feature type="domain" description="F-box" evidence="2">
    <location>
        <begin position="10"/>
        <end position="57"/>
    </location>
</feature>
<dbReference type="EMBL" id="JAVFKD010000001">
    <property type="protein sequence ID" value="KAK5998638.1"/>
    <property type="molecule type" value="Genomic_DNA"/>
</dbReference>
<dbReference type="InterPro" id="IPR036047">
    <property type="entry name" value="F-box-like_dom_sf"/>
</dbReference>
<accession>A0ABR0T2H8</accession>
<dbReference type="Pfam" id="PF12937">
    <property type="entry name" value="F-box-like"/>
    <property type="match status" value="1"/>
</dbReference>
<name>A0ABR0T2H8_9HYPO</name>
<dbReference type="Gene3D" id="1.20.1280.50">
    <property type="match status" value="1"/>
</dbReference>
<gene>
    <name evidence="3" type="ORF">PT974_01019</name>
</gene>
<dbReference type="Proteomes" id="UP001338125">
    <property type="component" value="Unassembled WGS sequence"/>
</dbReference>
<reference evidence="3 4" key="1">
    <citation type="submission" date="2024-01" db="EMBL/GenBank/DDBJ databases">
        <title>Complete genome of Cladobotryum mycophilum ATHUM6906.</title>
        <authorList>
            <person name="Christinaki A.C."/>
            <person name="Myridakis A.I."/>
            <person name="Kouvelis V.N."/>
        </authorList>
    </citation>
    <scope>NUCLEOTIDE SEQUENCE [LARGE SCALE GENOMIC DNA]</scope>
    <source>
        <strain evidence="3 4">ATHUM6906</strain>
    </source>
</reference>
<proteinExistence type="predicted"/>
<dbReference type="InterPro" id="IPR001810">
    <property type="entry name" value="F-box_dom"/>
</dbReference>
<dbReference type="PROSITE" id="PS50181">
    <property type="entry name" value="FBOX"/>
    <property type="match status" value="1"/>
</dbReference>